<evidence type="ECO:0000313" key="3">
    <source>
        <dbReference type="Proteomes" id="UP000887226"/>
    </source>
</evidence>
<reference evidence="2" key="1">
    <citation type="journal article" date="2021" name="IMA Fungus">
        <title>Genomic characterization of three marine fungi, including Emericellopsis atlantica sp. nov. with signatures of a generalist lifestyle and marine biomass degradation.</title>
        <authorList>
            <person name="Hagestad O.C."/>
            <person name="Hou L."/>
            <person name="Andersen J.H."/>
            <person name="Hansen E.H."/>
            <person name="Altermark B."/>
            <person name="Li C."/>
            <person name="Kuhnert E."/>
            <person name="Cox R.J."/>
            <person name="Crous P.W."/>
            <person name="Spatafora J.W."/>
            <person name="Lail K."/>
            <person name="Amirebrahimi M."/>
            <person name="Lipzen A."/>
            <person name="Pangilinan J."/>
            <person name="Andreopoulos W."/>
            <person name="Hayes R.D."/>
            <person name="Ng V."/>
            <person name="Grigoriev I.V."/>
            <person name="Jackson S.A."/>
            <person name="Sutton T.D.S."/>
            <person name="Dobson A.D.W."/>
            <person name="Rama T."/>
        </authorList>
    </citation>
    <scope>NUCLEOTIDE SEQUENCE</scope>
    <source>
        <strain evidence="2">TRa3180A</strain>
    </source>
</reference>
<dbReference type="AlphaFoldDB" id="A0A9P8CI38"/>
<proteinExistence type="predicted"/>
<name>A0A9P8CI38_9HELO</name>
<accession>A0A9P8CI38</accession>
<comment type="caution">
    <text evidence="2">The sequence shown here is derived from an EMBL/GenBank/DDBJ whole genome shotgun (WGS) entry which is preliminary data.</text>
</comment>
<gene>
    <name evidence="2" type="ORF">BJ878DRAFT_539305</name>
</gene>
<protein>
    <submittedName>
        <fullName evidence="2">Uncharacterized protein</fullName>
    </submittedName>
</protein>
<sequence length="306" mass="34274">MPPYVYSRIDTMSHEFRLFDLLPGQPGDQLEFNIYKVPFTGENKDPPRSKITQARRNSHPVLQDNQLADPNSLIICRHLKLPRRIFRRDIIMLREKLSGPPSELRKRLDSVSELCWNRSADYFPSLLHFASQYESALPEDKICGVLGLAPPLISRAVRAQYLLALGDAYSVVFLQHTKLTRRLELLPCREHCHLDGTPSAPHVLEITGTRFAVASFVHEISQDEEASMFDVIRRIGEAKLHSTPYVSGGSLLNAFASVFTDGEYEAAFGALMFNNLKENIASAAGSGEQPSQKPPGQVVKTMPLSM</sequence>
<dbReference type="EMBL" id="MU253772">
    <property type="protein sequence ID" value="KAG9247440.1"/>
    <property type="molecule type" value="Genomic_DNA"/>
</dbReference>
<organism evidence="2 3">
    <name type="scientific">Calycina marina</name>
    <dbReference type="NCBI Taxonomy" id="1763456"/>
    <lineage>
        <taxon>Eukaryota</taxon>
        <taxon>Fungi</taxon>
        <taxon>Dikarya</taxon>
        <taxon>Ascomycota</taxon>
        <taxon>Pezizomycotina</taxon>
        <taxon>Leotiomycetes</taxon>
        <taxon>Helotiales</taxon>
        <taxon>Pezizellaceae</taxon>
        <taxon>Calycina</taxon>
    </lineage>
</organism>
<evidence type="ECO:0000313" key="2">
    <source>
        <dbReference type="EMBL" id="KAG9247440.1"/>
    </source>
</evidence>
<evidence type="ECO:0000256" key="1">
    <source>
        <dbReference type="SAM" id="MobiDB-lite"/>
    </source>
</evidence>
<keyword evidence="3" id="KW-1185">Reference proteome</keyword>
<dbReference type="Proteomes" id="UP000887226">
    <property type="component" value="Unassembled WGS sequence"/>
</dbReference>
<feature type="region of interest" description="Disordered" evidence="1">
    <location>
        <begin position="283"/>
        <end position="306"/>
    </location>
</feature>